<accession>A0A8X7BLA8</accession>
<gene>
    <name evidence="1" type="ORF">TNCV_195081</name>
</gene>
<evidence type="ECO:0000313" key="2">
    <source>
        <dbReference type="Proteomes" id="UP000887159"/>
    </source>
</evidence>
<comment type="caution">
    <text evidence="1">The sequence shown here is derived from an EMBL/GenBank/DDBJ whole genome shotgun (WGS) entry which is preliminary data.</text>
</comment>
<proteinExistence type="predicted"/>
<dbReference type="AlphaFoldDB" id="A0A8X7BLA8"/>
<sequence length="97" mass="11345">MLSSYNDHHRTSLYLNSWLNNRQLKKHSPFSLAVDMGLFSGNVEPQSLNPFSHLKFDSDRTHFQTKRVKYSPVGDTLLLSYLRGLKVWDYMKNQPLS</sequence>
<dbReference type="Proteomes" id="UP000887159">
    <property type="component" value="Unassembled WGS sequence"/>
</dbReference>
<name>A0A8X7BLA8_TRICX</name>
<organism evidence="1 2">
    <name type="scientific">Trichonephila clavipes</name>
    <name type="common">Golden silk orbweaver</name>
    <name type="synonym">Nephila clavipes</name>
    <dbReference type="NCBI Taxonomy" id="2585209"/>
    <lineage>
        <taxon>Eukaryota</taxon>
        <taxon>Metazoa</taxon>
        <taxon>Ecdysozoa</taxon>
        <taxon>Arthropoda</taxon>
        <taxon>Chelicerata</taxon>
        <taxon>Arachnida</taxon>
        <taxon>Araneae</taxon>
        <taxon>Araneomorphae</taxon>
        <taxon>Entelegynae</taxon>
        <taxon>Araneoidea</taxon>
        <taxon>Nephilidae</taxon>
        <taxon>Trichonephila</taxon>
    </lineage>
</organism>
<dbReference type="EMBL" id="BMAU01021432">
    <property type="protein sequence ID" value="GFY35415.1"/>
    <property type="molecule type" value="Genomic_DNA"/>
</dbReference>
<keyword evidence="2" id="KW-1185">Reference proteome</keyword>
<evidence type="ECO:0000313" key="1">
    <source>
        <dbReference type="EMBL" id="GFY35415.1"/>
    </source>
</evidence>
<reference evidence="1" key="1">
    <citation type="submission" date="2020-08" db="EMBL/GenBank/DDBJ databases">
        <title>Multicomponent nature underlies the extraordinary mechanical properties of spider dragline silk.</title>
        <authorList>
            <person name="Kono N."/>
            <person name="Nakamura H."/>
            <person name="Mori M."/>
            <person name="Yoshida Y."/>
            <person name="Ohtoshi R."/>
            <person name="Malay A.D."/>
            <person name="Moran D.A.P."/>
            <person name="Tomita M."/>
            <person name="Numata K."/>
            <person name="Arakawa K."/>
        </authorList>
    </citation>
    <scope>NUCLEOTIDE SEQUENCE</scope>
</reference>
<protein>
    <submittedName>
        <fullName evidence="1">Uncharacterized protein</fullName>
    </submittedName>
</protein>